<dbReference type="Gene3D" id="1.10.287.1490">
    <property type="match status" value="1"/>
</dbReference>
<keyword evidence="1" id="KW-0493">Microtubule</keyword>
<comment type="caution">
    <text evidence="7">Lacks conserved residue(s) required for the propagation of feature annotation.</text>
</comment>
<dbReference type="InterPro" id="IPR044986">
    <property type="entry name" value="KIF15/KIN-12"/>
</dbReference>
<reference evidence="11 12" key="1">
    <citation type="journal article" date="2024" name="Nat. Commun.">
        <title>Phylogenomics reveals the evolutionary origins of lichenization in chlorophyte algae.</title>
        <authorList>
            <person name="Puginier C."/>
            <person name="Libourel C."/>
            <person name="Otte J."/>
            <person name="Skaloud P."/>
            <person name="Haon M."/>
            <person name="Grisel S."/>
            <person name="Petersen M."/>
            <person name="Berrin J.G."/>
            <person name="Delaux P.M."/>
            <person name="Dal Grande F."/>
            <person name="Keller J."/>
        </authorList>
    </citation>
    <scope>NUCLEOTIDE SEQUENCE [LARGE SCALE GENOMIC DNA]</scope>
    <source>
        <strain evidence="11 12">SAG 216-7</strain>
    </source>
</reference>
<organism evidence="11 12">
    <name type="scientific">Coccomyxa subellipsoidea</name>
    <dbReference type="NCBI Taxonomy" id="248742"/>
    <lineage>
        <taxon>Eukaryota</taxon>
        <taxon>Viridiplantae</taxon>
        <taxon>Chlorophyta</taxon>
        <taxon>core chlorophytes</taxon>
        <taxon>Trebouxiophyceae</taxon>
        <taxon>Trebouxiophyceae incertae sedis</taxon>
        <taxon>Coccomyxaceae</taxon>
        <taxon>Coccomyxa</taxon>
    </lineage>
</organism>
<dbReference type="Gene3D" id="1.20.5.1160">
    <property type="entry name" value="Vasodilator-stimulated phosphoprotein"/>
    <property type="match status" value="1"/>
</dbReference>
<dbReference type="Gene3D" id="3.40.850.10">
    <property type="entry name" value="Kinesin motor domain"/>
    <property type="match status" value="1"/>
</dbReference>
<dbReference type="Pfam" id="PF00225">
    <property type="entry name" value="Kinesin"/>
    <property type="match status" value="2"/>
</dbReference>
<evidence type="ECO:0000256" key="9">
    <source>
        <dbReference type="SAM" id="MobiDB-lite"/>
    </source>
</evidence>
<dbReference type="PANTHER" id="PTHR37739">
    <property type="entry name" value="KINESIN-LIKE PROTEIN KIN-12D"/>
    <property type="match status" value="1"/>
</dbReference>
<evidence type="ECO:0000256" key="3">
    <source>
        <dbReference type="ARBA" id="ARBA00022840"/>
    </source>
</evidence>
<comment type="caution">
    <text evidence="11">The sequence shown here is derived from an EMBL/GenBank/DDBJ whole genome shotgun (WGS) entry which is preliminary data.</text>
</comment>
<comment type="similarity">
    <text evidence="6">Belongs to the TRAFAC class myosin-kinesin ATPase superfamily. Kinesin family. KIN-12 subfamily.</text>
</comment>
<keyword evidence="5 7" id="KW-0505">Motor protein</keyword>
<feature type="domain" description="Kinesin motor" evidence="10">
    <location>
        <begin position="1"/>
        <end position="268"/>
    </location>
</feature>
<keyword evidence="4 8" id="KW-0175">Coiled coil</keyword>
<dbReference type="SUPFAM" id="SSF52540">
    <property type="entry name" value="P-loop containing nucleoside triphosphate hydrolases"/>
    <property type="match status" value="1"/>
</dbReference>
<dbReference type="SMART" id="SM00129">
    <property type="entry name" value="KISc"/>
    <property type="match status" value="1"/>
</dbReference>
<evidence type="ECO:0000259" key="10">
    <source>
        <dbReference type="PROSITE" id="PS50067"/>
    </source>
</evidence>
<dbReference type="InterPro" id="IPR019821">
    <property type="entry name" value="Kinesin_motor_CS"/>
</dbReference>
<dbReference type="InterPro" id="IPR027417">
    <property type="entry name" value="P-loop_NTPase"/>
</dbReference>
<keyword evidence="3 7" id="KW-0067">ATP-binding</keyword>
<evidence type="ECO:0000313" key="12">
    <source>
        <dbReference type="Proteomes" id="UP001491310"/>
    </source>
</evidence>
<keyword evidence="12" id="KW-1185">Reference proteome</keyword>
<dbReference type="EMBL" id="JALJOT010000008">
    <property type="protein sequence ID" value="KAK9907941.1"/>
    <property type="molecule type" value="Genomic_DNA"/>
</dbReference>
<dbReference type="PROSITE" id="PS00411">
    <property type="entry name" value="KINESIN_MOTOR_1"/>
    <property type="match status" value="1"/>
</dbReference>
<dbReference type="InterPro" id="IPR001752">
    <property type="entry name" value="Kinesin_motor_dom"/>
</dbReference>
<protein>
    <recommendedName>
        <fullName evidence="10">Kinesin motor domain-containing protein</fullName>
    </recommendedName>
</protein>
<feature type="coiled-coil region" evidence="8">
    <location>
        <begin position="661"/>
        <end position="730"/>
    </location>
</feature>
<feature type="coiled-coil region" evidence="8">
    <location>
        <begin position="1044"/>
        <end position="1120"/>
    </location>
</feature>
<evidence type="ECO:0000256" key="7">
    <source>
        <dbReference type="PROSITE-ProRule" id="PRU00283"/>
    </source>
</evidence>
<feature type="coiled-coil region" evidence="8">
    <location>
        <begin position="770"/>
        <end position="950"/>
    </location>
</feature>
<accession>A0ABR2YMY6</accession>
<proteinExistence type="inferred from homology"/>
<evidence type="ECO:0000256" key="8">
    <source>
        <dbReference type="SAM" id="Coils"/>
    </source>
</evidence>
<evidence type="ECO:0000256" key="4">
    <source>
        <dbReference type="ARBA" id="ARBA00023054"/>
    </source>
</evidence>
<name>A0ABR2YMY6_9CHLO</name>
<evidence type="ECO:0000256" key="5">
    <source>
        <dbReference type="ARBA" id="ARBA00023175"/>
    </source>
</evidence>
<evidence type="ECO:0000313" key="11">
    <source>
        <dbReference type="EMBL" id="KAK9907941.1"/>
    </source>
</evidence>
<keyword evidence="2 7" id="KW-0547">Nucleotide-binding</keyword>
<evidence type="ECO:0000256" key="1">
    <source>
        <dbReference type="ARBA" id="ARBA00022701"/>
    </source>
</evidence>
<feature type="coiled-coil region" evidence="8">
    <location>
        <begin position="381"/>
        <end position="567"/>
    </location>
</feature>
<gene>
    <name evidence="11" type="ORF">WJX75_000293</name>
</gene>
<dbReference type="PRINTS" id="PR00380">
    <property type="entry name" value="KINESINHEAVY"/>
</dbReference>
<dbReference type="InterPro" id="IPR036961">
    <property type="entry name" value="Kinesin_motor_dom_sf"/>
</dbReference>
<dbReference type="Proteomes" id="UP001491310">
    <property type="component" value="Unassembled WGS sequence"/>
</dbReference>
<sequence>MVVVRARPSSSDEAGQREAIHVHDTKTLGFTSSGEESRVSFDYAADGHVSQLQFFRVVGRPIVENCLNGYNSSVLAYGQTGSGKTFTMLGQIPARAEEMPEQAGLIPRMFQHLFDRIKQLESTKREGREVCFLCKVSCLEIYQEVITDLLCPDRTRLQLREDLRHGIYVENLSEEVVTDGEDVVRLLRQGTANRHTGGTRTNALSSRSHCVFTCVVESQTIEDGVTSIRTSRLHLVDLAGSERQKVAESEGERLKEASSINRSLSTLGLDSLGGNAKTVIIANVSPVAGCARETQSTLGFAQRAKQIVNKARVNEDTRGEAALLTRENERLRRELQLLSETYQALRQARPASAESRKEGEGSPVSTEEAVAAAEEEWSGRLNSALALNQDLEARVAELQKQGSRMRRDRDALEAALSATKADLEFLVEAKLDANQRAQRAEAALTAAQEALAAASDEVVSVRGEMREMRARLALTGAADMAAAGMSSHERAEEASRRWDEVVAEKESLEAQVKDLTLRLANGDSAINELHASVADAEREKDCVVEEASQMQRNMVALQAELSAACKDKAELALECVNLRTAAACSLLQAQLNCLQEHKGREAEIFSLKSKLDGATCERDSLKAQIAALKKQLAASAGASEAESASLAAAMSTLERRLAQQRSEADTRIGQLQTEAAEATAQLEEASAQCHALNASLGSAEAEKSALAATAASLEQQHADAEKLIVELRGQAAESGRQAAVLDVKYRNAKERLAASAVAHEMEVLSVGTAMASLEKRLTETEGQAAQLQQRESDAVRQLQEAAAKQAEVVRHVEAAKAAEEARVASLADAVASLEEQLAAKCAEADARMAELAAEKVEAEARLAEAAAQHGAALQRREAEMGAALQAARSQAASTAQALEVAQQQRVAAEESMAQSQAEAREEHDELQLQASAAQERVTELSAMLHDLRTQHAQARCDLGSKTAALQESTEQLGLATMGATALENRLAKLRSELSDTAAALEEEQLISQTLRAQLSVAEKISIQEGDAVGTTSGAVELAATPESLTQSEARVADLEALTQDLRESLQQLQLEAEAQASTIANLRGGLEDKAQEVARLETLARTLQHEKEQAQKAVELERAATAARTRRGVDVGELDRLLSQQRHSAERDKATALAGLKQLYAAELAVRDGSIRDLRAQRDSVMASVRQRDAALQVIDLQKSKAVEARDTVAEQLRVAVSERDEAVQQLFDLRTAHEAASEAAACKTSEMEDKALQQSGIIEELQQHIGHLEHLLEIEAASRKNALSTHKGKGLLTRLVTEQRFTLALPHKAHSALQIPEVKRYEKMLSP</sequence>
<evidence type="ECO:0000256" key="2">
    <source>
        <dbReference type="ARBA" id="ARBA00022741"/>
    </source>
</evidence>
<feature type="binding site" evidence="7">
    <location>
        <begin position="78"/>
        <end position="85"/>
    </location>
    <ligand>
        <name>ATP</name>
        <dbReference type="ChEBI" id="CHEBI:30616"/>
    </ligand>
</feature>
<feature type="region of interest" description="Disordered" evidence="9">
    <location>
        <begin position="346"/>
        <end position="365"/>
    </location>
</feature>
<evidence type="ECO:0000256" key="6">
    <source>
        <dbReference type="ARBA" id="ARBA00034488"/>
    </source>
</evidence>
<feature type="domain" description="Kinesin motor" evidence="10">
    <location>
        <begin position="270"/>
        <end position="307"/>
    </location>
</feature>
<dbReference type="PROSITE" id="PS50067">
    <property type="entry name" value="KINESIN_MOTOR_2"/>
    <property type="match status" value="2"/>
</dbReference>
<dbReference type="PANTHER" id="PTHR37739:SF8">
    <property type="entry name" value="KINESIN-LIKE PROTEIN KIN-12D"/>
    <property type="match status" value="1"/>
</dbReference>